<dbReference type="SUPFAM" id="SSF56935">
    <property type="entry name" value="Porins"/>
    <property type="match status" value="1"/>
</dbReference>
<reference evidence="13 14" key="1">
    <citation type="submission" date="2016-12" db="EMBL/GenBank/DDBJ databases">
        <title>The genome of dimorphic prosthecate Glycocaulis alkaliphilus 6b-8t, isolated from crude oil dictates its adaptability in petroleum environments.</title>
        <authorList>
            <person name="Wu X.-L."/>
            <person name="Geng S."/>
        </authorList>
    </citation>
    <scope>NUCLEOTIDE SEQUENCE [LARGE SCALE GENOMIC DNA]</scope>
    <source>
        <strain evidence="13 14">6B-8</strain>
    </source>
</reference>
<accession>A0A3T0E8F8</accession>
<evidence type="ECO:0000313" key="14">
    <source>
        <dbReference type="Proteomes" id="UP000286954"/>
    </source>
</evidence>
<dbReference type="InterPro" id="IPR039426">
    <property type="entry name" value="TonB-dep_rcpt-like"/>
</dbReference>
<dbReference type="PANTHER" id="PTHR30069">
    <property type="entry name" value="TONB-DEPENDENT OUTER MEMBRANE RECEPTOR"/>
    <property type="match status" value="1"/>
</dbReference>
<proteinExistence type="inferred from homology"/>
<dbReference type="KEGG" id="gak:X907_1066"/>
<dbReference type="InterPro" id="IPR012910">
    <property type="entry name" value="Plug_dom"/>
</dbReference>
<evidence type="ECO:0000313" key="13">
    <source>
        <dbReference type="EMBL" id="AZU03604.1"/>
    </source>
</evidence>
<gene>
    <name evidence="13" type="ORF">X907_1066</name>
</gene>
<dbReference type="PANTHER" id="PTHR30069:SF41">
    <property type="entry name" value="HEME_HEMOPEXIN UTILIZATION PROTEIN C"/>
    <property type="match status" value="1"/>
</dbReference>
<evidence type="ECO:0000256" key="12">
    <source>
        <dbReference type="RuleBase" id="RU003357"/>
    </source>
</evidence>
<name>A0A3T0E8F8_9PROT</name>
<comment type="subcellular location">
    <subcellularLocation>
        <location evidence="1 10">Cell outer membrane</location>
        <topology evidence="1 10">Multi-pass membrane protein</topology>
    </subcellularLocation>
</comment>
<dbReference type="Gene3D" id="2.40.170.20">
    <property type="entry name" value="TonB-dependent receptor, beta-barrel domain"/>
    <property type="match status" value="1"/>
</dbReference>
<evidence type="ECO:0000256" key="11">
    <source>
        <dbReference type="PROSITE-ProRule" id="PRU10144"/>
    </source>
</evidence>
<keyword evidence="8 10" id="KW-0472">Membrane</keyword>
<keyword evidence="9 10" id="KW-0998">Cell outer membrane</keyword>
<dbReference type="InterPro" id="IPR000531">
    <property type="entry name" value="Beta-barrel_TonB"/>
</dbReference>
<evidence type="ECO:0000256" key="5">
    <source>
        <dbReference type="ARBA" id="ARBA00022692"/>
    </source>
</evidence>
<evidence type="ECO:0000256" key="6">
    <source>
        <dbReference type="ARBA" id="ARBA00022729"/>
    </source>
</evidence>
<evidence type="ECO:0000256" key="4">
    <source>
        <dbReference type="ARBA" id="ARBA00022452"/>
    </source>
</evidence>
<dbReference type="InterPro" id="IPR036942">
    <property type="entry name" value="Beta-barrel_TonB_sf"/>
</dbReference>
<dbReference type="Gene3D" id="2.170.130.10">
    <property type="entry name" value="TonB-dependent receptor, plug domain"/>
    <property type="match status" value="1"/>
</dbReference>
<keyword evidence="14" id="KW-1185">Reference proteome</keyword>
<dbReference type="CDD" id="cd01347">
    <property type="entry name" value="ligand_gated_channel"/>
    <property type="match status" value="1"/>
</dbReference>
<keyword evidence="3 10" id="KW-0813">Transport</keyword>
<sequence length="720" mass="76714">MTIHELTYTLRPRPRLLLLASCAIVAATPAGFAQSAASDTDQDDEAIVLDPVQVIDRRTEFGVQGDDIYVTPGAVSSTSGDAIQERFFGNPQEALRSTPGVFTRQVSSQPGIEVNIRGLYGFGRVNAMIDGVPQTYRNVAGHGSSGGSLLYVHPELLGGVDVVRGAVSGPHGAGVLAGAANFRTLGIDDVIIEGRDQGLLTRISAGTNGRDMSGVVAGGYRSSPGEGQAGTFAVMAAVARSVISTYETGEGIDLPRSMDSNNSPTGALLRAEFSPGSGHSFDMGYRWYDNRFEFASYTQNLTNQTVTANYGFQPGGDLINLQLATYYNQTDMVYDDAGTYAGRETENRSYGASLTNTMRVRPAGDLPVVITAGASFGVDDYTVNEMRGGNPPGELLKTSVFTDASLQRGIVTVSAGLRYDYWEMSGYQAPISPGFGDCPAGGPACGDQTVDRSGGRLLPRVSVAIEALEGLQLYAGYAHTFRPPTVQEMLFSLVPIGPGVGTGVANNLDLDPETSENLDAGVNYLGRSVLWQNDFLAVKAGYFHNRIENFIVNDFVQVPGRGLTAMWVNRPGTTTMKGWEIEGVYDAGPAYLRISYTNADTDQPIGDGAGIGNGDAGILPDTYYTVGAGVRLLGHRLNLGAQMRHVGRGKAAFFGDYRPTDAYTLYDLDAGFDITDDVRAFFNIENVMNEAYSIAGAGMEGHERLTGRGRTAIIGLTARF</sequence>
<dbReference type="AlphaFoldDB" id="A0A3T0E8F8"/>
<dbReference type="InterPro" id="IPR037066">
    <property type="entry name" value="Plug_dom_sf"/>
</dbReference>
<keyword evidence="6" id="KW-0732">Signal</keyword>
<dbReference type="Pfam" id="PF07715">
    <property type="entry name" value="Plug"/>
    <property type="match status" value="1"/>
</dbReference>
<organism evidence="13 14">
    <name type="scientific">Glycocaulis alkaliphilus</name>
    <dbReference type="NCBI Taxonomy" id="1434191"/>
    <lineage>
        <taxon>Bacteria</taxon>
        <taxon>Pseudomonadati</taxon>
        <taxon>Pseudomonadota</taxon>
        <taxon>Alphaproteobacteria</taxon>
        <taxon>Maricaulales</taxon>
        <taxon>Maricaulaceae</taxon>
        <taxon>Glycocaulis</taxon>
    </lineage>
</organism>
<protein>
    <submittedName>
        <fullName evidence="13">Putative TonB-dependent outer membrane heme receptor</fullName>
    </submittedName>
</protein>
<evidence type="ECO:0000256" key="1">
    <source>
        <dbReference type="ARBA" id="ARBA00004571"/>
    </source>
</evidence>
<keyword evidence="4 10" id="KW-1134">Transmembrane beta strand</keyword>
<dbReference type="RefSeq" id="WP_170175467.1">
    <property type="nucleotide sequence ID" value="NZ_BMFB01000005.1"/>
</dbReference>
<dbReference type="Proteomes" id="UP000286954">
    <property type="component" value="Chromosome"/>
</dbReference>
<evidence type="ECO:0000256" key="3">
    <source>
        <dbReference type="ARBA" id="ARBA00022448"/>
    </source>
</evidence>
<dbReference type="Pfam" id="PF00593">
    <property type="entry name" value="TonB_dep_Rec_b-barrel"/>
    <property type="match status" value="1"/>
</dbReference>
<evidence type="ECO:0000256" key="8">
    <source>
        <dbReference type="ARBA" id="ARBA00023136"/>
    </source>
</evidence>
<keyword evidence="5 10" id="KW-0812">Transmembrane</keyword>
<dbReference type="GO" id="GO:0009279">
    <property type="term" value="C:cell outer membrane"/>
    <property type="evidence" value="ECO:0007669"/>
    <property type="project" value="UniProtKB-SubCell"/>
</dbReference>
<dbReference type="InterPro" id="IPR010917">
    <property type="entry name" value="TonB_rcpt_CS"/>
</dbReference>
<evidence type="ECO:0000256" key="2">
    <source>
        <dbReference type="ARBA" id="ARBA00009810"/>
    </source>
</evidence>
<keyword evidence="13" id="KW-0675">Receptor</keyword>
<dbReference type="PROSITE" id="PS52016">
    <property type="entry name" value="TONB_DEPENDENT_REC_3"/>
    <property type="match status" value="1"/>
</dbReference>
<feature type="short sequence motif" description="TonB C-terminal box" evidence="11">
    <location>
        <begin position="703"/>
        <end position="720"/>
    </location>
</feature>
<evidence type="ECO:0000256" key="7">
    <source>
        <dbReference type="ARBA" id="ARBA00023077"/>
    </source>
</evidence>
<dbReference type="GO" id="GO:0015344">
    <property type="term" value="F:siderophore uptake transmembrane transporter activity"/>
    <property type="evidence" value="ECO:0007669"/>
    <property type="project" value="TreeGrafter"/>
</dbReference>
<dbReference type="GO" id="GO:0044718">
    <property type="term" value="P:siderophore transmembrane transport"/>
    <property type="evidence" value="ECO:0007669"/>
    <property type="project" value="TreeGrafter"/>
</dbReference>
<keyword evidence="7 12" id="KW-0798">TonB box</keyword>
<dbReference type="EMBL" id="CP018911">
    <property type="protein sequence ID" value="AZU03604.1"/>
    <property type="molecule type" value="Genomic_DNA"/>
</dbReference>
<evidence type="ECO:0000256" key="9">
    <source>
        <dbReference type="ARBA" id="ARBA00023237"/>
    </source>
</evidence>
<dbReference type="PROSITE" id="PS01156">
    <property type="entry name" value="TONB_DEPENDENT_REC_2"/>
    <property type="match status" value="1"/>
</dbReference>
<evidence type="ECO:0000256" key="10">
    <source>
        <dbReference type="PROSITE-ProRule" id="PRU01360"/>
    </source>
</evidence>
<comment type="similarity">
    <text evidence="2 10 12">Belongs to the TonB-dependent receptor family.</text>
</comment>